<evidence type="ECO:0000256" key="2">
    <source>
        <dbReference type="ARBA" id="ARBA00011245"/>
    </source>
</evidence>
<dbReference type="CDD" id="cd00672">
    <property type="entry name" value="CysRS_core"/>
    <property type="match status" value="1"/>
</dbReference>
<name>A0A0G0K3X1_9BACT</name>
<dbReference type="GO" id="GO:0005524">
    <property type="term" value="F:ATP binding"/>
    <property type="evidence" value="ECO:0007669"/>
    <property type="project" value="UniProtKB-KW"/>
</dbReference>
<dbReference type="InterPro" id="IPR032678">
    <property type="entry name" value="tRNA-synt_1_cat_dom"/>
</dbReference>
<dbReference type="NCBIfam" id="TIGR00435">
    <property type="entry name" value="cysS"/>
    <property type="match status" value="1"/>
</dbReference>
<comment type="cofactor">
    <cofactor evidence="1">
        <name>Zn(2+)</name>
        <dbReference type="ChEBI" id="CHEBI:29105"/>
    </cofactor>
</comment>
<dbReference type="Gene3D" id="3.40.50.620">
    <property type="entry name" value="HUPs"/>
    <property type="match status" value="1"/>
</dbReference>
<proteinExistence type="predicted"/>
<dbReference type="AlphaFoldDB" id="A0A0G0K3X1"/>
<evidence type="ECO:0000259" key="12">
    <source>
        <dbReference type="Pfam" id="PF01406"/>
    </source>
</evidence>
<evidence type="ECO:0000256" key="10">
    <source>
        <dbReference type="ARBA" id="ARBA00023146"/>
    </source>
</evidence>
<keyword evidence="5" id="KW-0479">Metal-binding</keyword>
<sequence>MRLYNTLTRKIEEIKPAREGEVGIYSCGPTVYWNQHIGHMYAYVQWDILVRYLRSKGFKVKRVMNITDVGHMTSDEDAGEDKMEKGAKREGLTVWQIAQKYIDQFMQSMDLLNITKPDVLCRATEHIPEQIELIKKIESNGFTYKTSTGLVFDTSKFAGYADFAKLNLNKQDSGSRVEVDPDKKNPWDFLLWVTNQPNHIMKWESPWGVGFPGWHIECTAMSVKYLGETFDIHTGGKEHIPVHHTNEIAQGFGAIGHQTANYWIHNEWLTLKGEKMSKSLGNVYTASDLEKKGYDPLALRYLILTSHYRQGINFSFESLDSAQV</sequence>
<evidence type="ECO:0000313" key="13">
    <source>
        <dbReference type="EMBL" id="KKQ43784.1"/>
    </source>
</evidence>
<evidence type="ECO:0000256" key="6">
    <source>
        <dbReference type="ARBA" id="ARBA00022741"/>
    </source>
</evidence>
<feature type="non-terminal residue" evidence="13">
    <location>
        <position position="324"/>
    </location>
</feature>
<evidence type="ECO:0000256" key="7">
    <source>
        <dbReference type="ARBA" id="ARBA00022833"/>
    </source>
</evidence>
<evidence type="ECO:0000256" key="3">
    <source>
        <dbReference type="ARBA" id="ARBA00012832"/>
    </source>
</evidence>
<keyword evidence="7" id="KW-0862">Zinc</keyword>
<dbReference type="InterPro" id="IPR024909">
    <property type="entry name" value="Cys-tRNA/MSH_ligase"/>
</dbReference>
<evidence type="ECO:0000256" key="9">
    <source>
        <dbReference type="ARBA" id="ARBA00022917"/>
    </source>
</evidence>
<dbReference type="GO" id="GO:0046872">
    <property type="term" value="F:metal ion binding"/>
    <property type="evidence" value="ECO:0007669"/>
    <property type="project" value="UniProtKB-KW"/>
</dbReference>
<dbReference type="GO" id="GO:0006423">
    <property type="term" value="P:cysteinyl-tRNA aminoacylation"/>
    <property type="evidence" value="ECO:0007669"/>
    <property type="project" value="UniProtKB-UniRule"/>
</dbReference>
<keyword evidence="6" id="KW-0547">Nucleotide-binding</keyword>
<keyword evidence="10" id="KW-0030">Aminoacyl-tRNA synthetase</keyword>
<dbReference type="EMBL" id="LBTR01000042">
    <property type="protein sequence ID" value="KKQ43784.1"/>
    <property type="molecule type" value="Genomic_DNA"/>
</dbReference>
<dbReference type="PATRIC" id="fig|1618546.3.peg.891"/>
<dbReference type="PANTHER" id="PTHR10890">
    <property type="entry name" value="CYSTEINYL-TRNA SYNTHETASE"/>
    <property type="match status" value="1"/>
</dbReference>
<dbReference type="EC" id="6.1.1.16" evidence="3 11"/>
<dbReference type="InterPro" id="IPR014729">
    <property type="entry name" value="Rossmann-like_a/b/a_fold"/>
</dbReference>
<dbReference type="InterPro" id="IPR015803">
    <property type="entry name" value="Cys-tRNA-ligase"/>
</dbReference>
<dbReference type="SUPFAM" id="SSF52374">
    <property type="entry name" value="Nucleotidylyl transferase"/>
    <property type="match status" value="1"/>
</dbReference>
<evidence type="ECO:0000313" key="14">
    <source>
        <dbReference type="Proteomes" id="UP000034603"/>
    </source>
</evidence>
<protein>
    <recommendedName>
        <fullName evidence="3 11">Cysteine--tRNA ligase</fullName>
        <ecNumber evidence="3 11">6.1.1.16</ecNumber>
    </recommendedName>
</protein>
<evidence type="ECO:0000256" key="4">
    <source>
        <dbReference type="ARBA" id="ARBA00022598"/>
    </source>
</evidence>
<feature type="domain" description="tRNA synthetases class I catalytic" evidence="12">
    <location>
        <begin position="14"/>
        <end position="323"/>
    </location>
</feature>
<evidence type="ECO:0000256" key="1">
    <source>
        <dbReference type="ARBA" id="ARBA00001947"/>
    </source>
</evidence>
<dbReference type="Pfam" id="PF01406">
    <property type="entry name" value="tRNA-synt_1e"/>
    <property type="match status" value="1"/>
</dbReference>
<evidence type="ECO:0000256" key="5">
    <source>
        <dbReference type="ARBA" id="ARBA00022723"/>
    </source>
</evidence>
<keyword evidence="9" id="KW-0648">Protein biosynthesis</keyword>
<dbReference type="PANTHER" id="PTHR10890:SF3">
    <property type="entry name" value="CYSTEINE--TRNA LIGASE, CYTOPLASMIC"/>
    <property type="match status" value="1"/>
</dbReference>
<organism evidence="13 14">
    <name type="scientific">Candidatus Woesebacteria bacterium GW2011_GWA1_37_8</name>
    <dbReference type="NCBI Taxonomy" id="1618546"/>
    <lineage>
        <taxon>Bacteria</taxon>
        <taxon>Candidatus Woeseibacteriota</taxon>
    </lineage>
</organism>
<keyword evidence="4 13" id="KW-0436">Ligase</keyword>
<evidence type="ECO:0000256" key="11">
    <source>
        <dbReference type="NCBIfam" id="TIGR00435"/>
    </source>
</evidence>
<dbReference type="Proteomes" id="UP000034603">
    <property type="component" value="Unassembled WGS sequence"/>
</dbReference>
<accession>A0A0G0K3X1</accession>
<dbReference type="PRINTS" id="PR00983">
    <property type="entry name" value="TRNASYNTHCYS"/>
</dbReference>
<dbReference type="GO" id="GO:0004817">
    <property type="term" value="F:cysteine-tRNA ligase activity"/>
    <property type="evidence" value="ECO:0007669"/>
    <property type="project" value="UniProtKB-UniRule"/>
</dbReference>
<keyword evidence="8" id="KW-0067">ATP-binding</keyword>
<evidence type="ECO:0000256" key="8">
    <source>
        <dbReference type="ARBA" id="ARBA00022840"/>
    </source>
</evidence>
<dbReference type="GO" id="GO:0005829">
    <property type="term" value="C:cytosol"/>
    <property type="evidence" value="ECO:0007669"/>
    <property type="project" value="TreeGrafter"/>
</dbReference>
<gene>
    <name evidence="13" type="ORF">US62_C0042G0011</name>
</gene>
<comment type="caution">
    <text evidence="13">The sequence shown here is derived from an EMBL/GenBank/DDBJ whole genome shotgun (WGS) entry which is preliminary data.</text>
</comment>
<reference evidence="13 14" key="1">
    <citation type="journal article" date="2015" name="Nature">
        <title>rRNA introns, odd ribosomes, and small enigmatic genomes across a large radiation of phyla.</title>
        <authorList>
            <person name="Brown C.T."/>
            <person name="Hug L.A."/>
            <person name="Thomas B.C."/>
            <person name="Sharon I."/>
            <person name="Castelle C.J."/>
            <person name="Singh A."/>
            <person name="Wilkins M.J."/>
            <person name="Williams K.H."/>
            <person name="Banfield J.F."/>
        </authorList>
    </citation>
    <scope>NUCLEOTIDE SEQUENCE [LARGE SCALE GENOMIC DNA]</scope>
</reference>
<comment type="subunit">
    <text evidence="2">Monomer.</text>
</comment>